<dbReference type="GO" id="GO:0003677">
    <property type="term" value="F:DNA binding"/>
    <property type="evidence" value="ECO:0007669"/>
    <property type="project" value="InterPro"/>
</dbReference>
<dbReference type="SMART" id="SM00530">
    <property type="entry name" value="HTH_XRE"/>
    <property type="match status" value="1"/>
</dbReference>
<sequence length="300" mass="35634">MHAEKLGSEIKKIRVLRGLTQKQLSENICHQSEVSRIESGAVYPSMDILQGIAAKLQVPIIHFYEVLIYSNIERKKQLKDQIIMLCKQKKYKEIYNKVWNELKKEEYHPEFQQFLQWQYHVAAYVLKKSDYEYCILELKKLLNQQLAGIDVYQNLYIENAIANIYAENGYFKKGMELFEGILKQLEVLPENKEFDVKVRHNYAKTLYLDNQYEEALYQINKAIEISCRINSMALIGQLYYQKGECLEKLGYDGAESEEAYEKACFFFDILEMHTYKEKFIKKWKNKITQKLNMHNCIMYG</sequence>
<dbReference type="SUPFAM" id="SSF48452">
    <property type="entry name" value="TPR-like"/>
    <property type="match status" value="1"/>
</dbReference>
<proteinExistence type="predicted"/>
<accession>Q70EY8</accession>
<dbReference type="InterPro" id="IPR001387">
    <property type="entry name" value="Cro/C1-type_HTH"/>
</dbReference>
<reference evidence="2" key="1">
    <citation type="journal article" date="2004" name="J. Bacteriol.">
        <title>Distinct mutations in PlcR explain why some strains of the Bacillus cereus group are nonhemolytic.</title>
        <authorList>
            <person name="Slamti L."/>
            <person name="Perchant S."/>
            <person name="Gominet M."/>
            <person name="Vlias-Boas G."/>
            <person name="Fouet A."/>
            <person name="Mock M."/>
            <person name="Sanchis V."/>
            <person name="Chafaux J."/>
            <person name="Gohar M."/>
            <person name="Lereclus D."/>
        </authorList>
    </citation>
    <scope>NUCLEOTIDE SEQUENCE</scope>
    <source>
        <strain evidence="2">Bt1</strain>
    </source>
</reference>
<dbReference type="InterPro" id="IPR011990">
    <property type="entry name" value="TPR-like_helical_dom_sf"/>
</dbReference>
<dbReference type="Pfam" id="PF01381">
    <property type="entry name" value="HTH_3"/>
    <property type="match status" value="1"/>
</dbReference>
<gene>
    <name evidence="2" type="primary">plcR</name>
</gene>
<feature type="domain" description="HTH cro/C1-type" evidence="1">
    <location>
        <begin position="10"/>
        <end position="63"/>
    </location>
</feature>
<dbReference type="Gene3D" id="1.25.40.10">
    <property type="entry name" value="Tetratricopeptide repeat domain"/>
    <property type="match status" value="1"/>
</dbReference>
<name>Q70EY8_BACTU</name>
<dbReference type="CDD" id="cd00093">
    <property type="entry name" value="HTH_XRE"/>
    <property type="match status" value="1"/>
</dbReference>
<organism evidence="2">
    <name type="scientific">Bacillus thuringiensis</name>
    <dbReference type="NCBI Taxonomy" id="1428"/>
    <lineage>
        <taxon>Bacteria</taxon>
        <taxon>Bacillati</taxon>
        <taxon>Bacillota</taxon>
        <taxon>Bacilli</taxon>
        <taxon>Bacillales</taxon>
        <taxon>Bacillaceae</taxon>
        <taxon>Bacillus</taxon>
        <taxon>Bacillus cereus group</taxon>
    </lineage>
</organism>
<evidence type="ECO:0000313" key="2">
    <source>
        <dbReference type="EMBL" id="CAE47451.1"/>
    </source>
</evidence>
<dbReference type="InterPro" id="IPR041315">
    <property type="entry name" value="PlcR_TPR"/>
</dbReference>
<dbReference type="Pfam" id="PF18768">
    <property type="entry name" value="RNPP_C"/>
    <property type="match status" value="1"/>
</dbReference>
<dbReference type="PANTHER" id="PTHR37038">
    <property type="entry name" value="TRANSCRIPTIONAL REGULATOR-RELATED"/>
    <property type="match status" value="1"/>
</dbReference>
<dbReference type="AlphaFoldDB" id="Q70EY8"/>
<dbReference type="InterPro" id="IPR053163">
    <property type="entry name" value="HTH-type_regulator_Rgg"/>
</dbReference>
<dbReference type="SUPFAM" id="SSF47413">
    <property type="entry name" value="lambda repressor-like DNA-binding domains"/>
    <property type="match status" value="1"/>
</dbReference>
<dbReference type="PANTHER" id="PTHR37038:SF14">
    <property type="entry name" value="TRANSCRIPTIONAL ACTIVATOR"/>
    <property type="match status" value="1"/>
</dbReference>
<dbReference type="PROSITE" id="PS50943">
    <property type="entry name" value="HTH_CROC1"/>
    <property type="match status" value="1"/>
</dbReference>
<protein>
    <submittedName>
        <fullName evidence="2">PlcR protein</fullName>
    </submittedName>
</protein>
<dbReference type="InterPro" id="IPR010982">
    <property type="entry name" value="Lambda_DNA-bd_dom_sf"/>
</dbReference>
<dbReference type="EMBL" id="AJ583467">
    <property type="protein sequence ID" value="CAE47451.1"/>
    <property type="molecule type" value="Genomic_DNA"/>
</dbReference>
<evidence type="ECO:0000259" key="1">
    <source>
        <dbReference type="PROSITE" id="PS50943"/>
    </source>
</evidence>